<dbReference type="EMBL" id="BAABME010000852">
    <property type="protein sequence ID" value="GAA0145931.1"/>
    <property type="molecule type" value="Genomic_DNA"/>
</dbReference>
<evidence type="ECO:0000313" key="3">
    <source>
        <dbReference type="EMBL" id="GAA0145931.1"/>
    </source>
</evidence>
<dbReference type="Gene3D" id="3.30.310.50">
    <property type="entry name" value="Alpha-D-phosphohexomutase, C-terminal domain"/>
    <property type="match status" value="1"/>
</dbReference>
<comment type="cofactor">
    <cofactor evidence="1">
        <name>Mg(2+)</name>
        <dbReference type="ChEBI" id="CHEBI:18420"/>
    </cofactor>
</comment>
<organism evidence="3 4">
    <name type="scientific">Lithospermum erythrorhizon</name>
    <name type="common">Purple gromwell</name>
    <name type="synonym">Lithospermum officinale var. erythrorhizon</name>
    <dbReference type="NCBI Taxonomy" id="34254"/>
    <lineage>
        <taxon>Eukaryota</taxon>
        <taxon>Viridiplantae</taxon>
        <taxon>Streptophyta</taxon>
        <taxon>Embryophyta</taxon>
        <taxon>Tracheophyta</taxon>
        <taxon>Spermatophyta</taxon>
        <taxon>Magnoliopsida</taxon>
        <taxon>eudicotyledons</taxon>
        <taxon>Gunneridae</taxon>
        <taxon>Pentapetalae</taxon>
        <taxon>asterids</taxon>
        <taxon>lamiids</taxon>
        <taxon>Boraginales</taxon>
        <taxon>Boraginaceae</taxon>
        <taxon>Boraginoideae</taxon>
        <taxon>Lithospermeae</taxon>
        <taxon>Lithospermum</taxon>
    </lineage>
</organism>
<dbReference type="Proteomes" id="UP001454036">
    <property type="component" value="Unassembled WGS sequence"/>
</dbReference>
<protein>
    <submittedName>
        <fullName evidence="3">Uncharacterized protein</fullName>
    </submittedName>
</protein>
<dbReference type="GO" id="GO:0009570">
    <property type="term" value="C:chloroplast stroma"/>
    <property type="evidence" value="ECO:0007669"/>
    <property type="project" value="TreeGrafter"/>
</dbReference>
<proteinExistence type="predicted"/>
<reference evidence="3 4" key="1">
    <citation type="submission" date="2024-01" db="EMBL/GenBank/DDBJ databases">
        <title>The complete chloroplast genome sequence of Lithospermum erythrorhizon: insights into the phylogenetic relationship among Boraginaceae species and the maternal lineages of purple gromwells.</title>
        <authorList>
            <person name="Okada T."/>
            <person name="Watanabe K."/>
        </authorList>
    </citation>
    <scope>NUCLEOTIDE SEQUENCE [LARGE SCALE GENOMIC DNA]</scope>
</reference>
<dbReference type="PANTHER" id="PTHR42946:SF1">
    <property type="entry name" value="PHOSPHOGLUCOMUTASE (ALPHA-D-GLUCOSE-1,6-BISPHOSPHATE-DEPENDENT)"/>
    <property type="match status" value="1"/>
</dbReference>
<comment type="caution">
    <text evidence="3">The sequence shown here is derived from an EMBL/GenBank/DDBJ whole genome shotgun (WGS) entry which is preliminary data.</text>
</comment>
<dbReference type="AlphaFoldDB" id="A0AAV3P4E9"/>
<evidence type="ECO:0000313" key="4">
    <source>
        <dbReference type="Proteomes" id="UP001454036"/>
    </source>
</evidence>
<sequence length="67" mass="7481">MYFYKQIRVSGYGGWFLLRLSLHDPVLPLNIEAHTKEDAAKLGNAVRGAVKEFSALDISALNQFIEG</sequence>
<keyword evidence="4" id="KW-1185">Reference proteome</keyword>
<gene>
    <name evidence="3" type="ORF">LIER_06003</name>
</gene>
<dbReference type="SUPFAM" id="SSF55957">
    <property type="entry name" value="Phosphoglucomutase, C-terminal domain"/>
    <property type="match status" value="1"/>
</dbReference>
<dbReference type="PANTHER" id="PTHR42946">
    <property type="entry name" value="PHOSPHOHEXOSE MUTASE"/>
    <property type="match status" value="1"/>
</dbReference>
<evidence type="ECO:0000256" key="2">
    <source>
        <dbReference type="ARBA" id="ARBA00022553"/>
    </source>
</evidence>
<evidence type="ECO:0000256" key="1">
    <source>
        <dbReference type="ARBA" id="ARBA00001946"/>
    </source>
</evidence>
<accession>A0AAV3P4E9</accession>
<keyword evidence="2" id="KW-0597">Phosphoprotein</keyword>
<dbReference type="InterPro" id="IPR036900">
    <property type="entry name" value="A-D-PHexomutase_C_sf"/>
</dbReference>
<dbReference type="InterPro" id="IPR050060">
    <property type="entry name" value="Phosphoglucosamine_mutase"/>
</dbReference>
<name>A0AAV3P4E9_LITER</name>
<dbReference type="GO" id="GO:0004615">
    <property type="term" value="F:phosphomannomutase activity"/>
    <property type="evidence" value="ECO:0007669"/>
    <property type="project" value="TreeGrafter"/>
</dbReference>